<dbReference type="Gene3D" id="3.30.300.30">
    <property type="match status" value="1"/>
</dbReference>
<dbReference type="PANTHER" id="PTHR43201:SF5">
    <property type="entry name" value="MEDIUM-CHAIN ACYL-COA LIGASE ACSF2, MITOCHONDRIAL"/>
    <property type="match status" value="1"/>
</dbReference>
<gene>
    <name evidence="5" type="ORF">MALV_21370</name>
</gene>
<dbReference type="PROSITE" id="PS00455">
    <property type="entry name" value="AMP_BINDING"/>
    <property type="match status" value="1"/>
</dbReference>
<dbReference type="InterPro" id="IPR025110">
    <property type="entry name" value="AMP-bd_C"/>
</dbReference>
<dbReference type="GO" id="GO:0031956">
    <property type="term" value="F:medium-chain fatty acid-CoA ligase activity"/>
    <property type="evidence" value="ECO:0007669"/>
    <property type="project" value="TreeGrafter"/>
</dbReference>
<name>A0A6N4UUE0_9MYCO</name>
<evidence type="ECO:0000313" key="6">
    <source>
        <dbReference type="Proteomes" id="UP000466906"/>
    </source>
</evidence>
<reference evidence="5 6" key="1">
    <citation type="journal article" date="2019" name="Emerg. Microbes Infect.">
        <title>Comprehensive subspecies identification of 175 nontuberculous mycobacteria species based on 7547 genomic profiles.</title>
        <authorList>
            <person name="Matsumoto Y."/>
            <person name="Kinjo T."/>
            <person name="Motooka D."/>
            <person name="Nabeya D."/>
            <person name="Jung N."/>
            <person name="Uechi K."/>
            <person name="Horii T."/>
            <person name="Iida T."/>
            <person name="Fujita J."/>
            <person name="Nakamura S."/>
        </authorList>
    </citation>
    <scope>NUCLEOTIDE SEQUENCE [LARGE SCALE GENOMIC DNA]</scope>
    <source>
        <strain evidence="5 6">JCM 12272</strain>
    </source>
</reference>
<accession>A0A6N4UUE0</accession>
<organism evidence="5 6">
    <name type="scientific">Mycolicibacterium alvei</name>
    <dbReference type="NCBI Taxonomy" id="67081"/>
    <lineage>
        <taxon>Bacteria</taxon>
        <taxon>Bacillati</taxon>
        <taxon>Actinomycetota</taxon>
        <taxon>Actinomycetes</taxon>
        <taxon>Mycobacteriales</taxon>
        <taxon>Mycobacteriaceae</taxon>
        <taxon>Mycolicibacterium</taxon>
    </lineage>
</organism>
<feature type="domain" description="AMP-binding enzyme C-terminal" evidence="4">
    <location>
        <begin position="412"/>
        <end position="485"/>
    </location>
</feature>
<dbReference type="InterPro" id="IPR000873">
    <property type="entry name" value="AMP-dep_synth/lig_dom"/>
</dbReference>
<protein>
    <submittedName>
        <fullName evidence="5">Fatty acid--CoA ligase</fullName>
    </submittedName>
</protein>
<dbReference type="KEGG" id="malv:MALV_21370"/>
<evidence type="ECO:0000259" key="4">
    <source>
        <dbReference type="Pfam" id="PF13193"/>
    </source>
</evidence>
<evidence type="ECO:0000256" key="1">
    <source>
        <dbReference type="ARBA" id="ARBA00006432"/>
    </source>
</evidence>
<dbReference type="AlphaFoldDB" id="A0A6N4UUE0"/>
<dbReference type="Pfam" id="PF13193">
    <property type="entry name" value="AMP-binding_C"/>
    <property type="match status" value="1"/>
</dbReference>
<evidence type="ECO:0000259" key="3">
    <source>
        <dbReference type="Pfam" id="PF00501"/>
    </source>
</evidence>
<dbReference type="Gene3D" id="3.40.50.12780">
    <property type="entry name" value="N-terminal domain of ligase-like"/>
    <property type="match status" value="1"/>
</dbReference>
<dbReference type="EMBL" id="AP022565">
    <property type="protein sequence ID" value="BBX27012.1"/>
    <property type="molecule type" value="Genomic_DNA"/>
</dbReference>
<dbReference type="Pfam" id="PF00501">
    <property type="entry name" value="AMP-binding"/>
    <property type="match status" value="1"/>
</dbReference>
<dbReference type="GO" id="GO:0006631">
    <property type="term" value="P:fatty acid metabolic process"/>
    <property type="evidence" value="ECO:0007669"/>
    <property type="project" value="TreeGrafter"/>
</dbReference>
<dbReference type="PANTHER" id="PTHR43201">
    <property type="entry name" value="ACYL-COA SYNTHETASE"/>
    <property type="match status" value="1"/>
</dbReference>
<feature type="domain" description="AMP-dependent synthetase/ligase" evidence="3">
    <location>
        <begin position="32"/>
        <end position="362"/>
    </location>
</feature>
<dbReference type="SUPFAM" id="SSF56801">
    <property type="entry name" value="Acetyl-CoA synthetase-like"/>
    <property type="match status" value="1"/>
</dbReference>
<proteinExistence type="inferred from homology"/>
<keyword evidence="2 5" id="KW-0436">Ligase</keyword>
<dbReference type="InterPro" id="IPR020845">
    <property type="entry name" value="AMP-binding_CS"/>
</dbReference>
<evidence type="ECO:0000256" key="2">
    <source>
        <dbReference type="ARBA" id="ARBA00022598"/>
    </source>
</evidence>
<dbReference type="InterPro" id="IPR045851">
    <property type="entry name" value="AMP-bd_C_sf"/>
</dbReference>
<comment type="similarity">
    <text evidence="1">Belongs to the ATP-dependent AMP-binding enzyme family.</text>
</comment>
<dbReference type="Proteomes" id="UP000466906">
    <property type="component" value="Chromosome"/>
</dbReference>
<keyword evidence="6" id="KW-1185">Reference proteome</keyword>
<evidence type="ECO:0000313" key="5">
    <source>
        <dbReference type="EMBL" id="BBX27012.1"/>
    </source>
</evidence>
<dbReference type="RefSeq" id="WP_163663755.1">
    <property type="nucleotide sequence ID" value="NZ_AP022565.1"/>
</dbReference>
<sequence>MAEYRADTTVYDGDSPNFVINRSFASARELLDAAALAHGGREAYVEPGARVTFAEWIGRARSVAAQFAELGVGKGDVVTLWLPSGIDYATCYAAAAMIGAITTGLNPRLGRREITSIVQQSDPALIVVDDALGELPIAGRRVLRREALSTDSSEVAPPVELTRRDPVALIFTSGTTGTPKGAVYDADRLAAGAAAAGVMSAPYDRRLTSTPFAHAGYMFKLWDQLLWGITLVIPPAPWSAQGMFDVLRDERITVAGAVPTQWTKLLDVEGVNPQELPHLRIGVVATAPASPDLVRRVAQQIGVPLVVRYAMTECPTISGTAPEDTPEVQFRSVGRPAAGTEVRIGPDGVVEVSGPCVMRGYWRNPELTAEVLRDGWLRTGDIGVLGDDGNLILVGRRGDMYIRGGYNVHPGEVERTLGDHPGVKQAAVIGRPAPVIGEIGVAFVVARDPTDPPTLAELRTHVAAELADYKAPDELLIVDELPLTAMLKPDRAALRELIAVHDNEEGGRQELEEFLHRRMQ</sequence>
<dbReference type="InterPro" id="IPR042099">
    <property type="entry name" value="ANL_N_sf"/>
</dbReference>